<keyword evidence="2" id="KW-1185">Reference proteome</keyword>
<organism evidence="1 2">
    <name type="scientific">Fusarium anthophilum</name>
    <dbReference type="NCBI Taxonomy" id="48485"/>
    <lineage>
        <taxon>Eukaryota</taxon>
        <taxon>Fungi</taxon>
        <taxon>Dikarya</taxon>
        <taxon>Ascomycota</taxon>
        <taxon>Pezizomycotina</taxon>
        <taxon>Sordariomycetes</taxon>
        <taxon>Hypocreomycetidae</taxon>
        <taxon>Hypocreales</taxon>
        <taxon>Nectriaceae</taxon>
        <taxon>Fusarium</taxon>
        <taxon>Fusarium fujikuroi species complex</taxon>
    </lineage>
</organism>
<dbReference type="Proteomes" id="UP000573603">
    <property type="component" value="Unassembled WGS sequence"/>
</dbReference>
<gene>
    <name evidence="1" type="ORF">FANTH_5636</name>
</gene>
<dbReference type="EMBL" id="JABEVY010000123">
    <property type="protein sequence ID" value="KAF5248991.1"/>
    <property type="molecule type" value="Genomic_DNA"/>
</dbReference>
<evidence type="ECO:0000313" key="2">
    <source>
        <dbReference type="Proteomes" id="UP000573603"/>
    </source>
</evidence>
<feature type="non-terminal residue" evidence="1">
    <location>
        <position position="52"/>
    </location>
</feature>
<protein>
    <submittedName>
        <fullName evidence="1">Uncharacterized protein</fullName>
    </submittedName>
</protein>
<evidence type="ECO:0000313" key="1">
    <source>
        <dbReference type="EMBL" id="KAF5248991.1"/>
    </source>
</evidence>
<proteinExistence type="predicted"/>
<accession>A0A8H5E6Z7</accession>
<comment type="caution">
    <text evidence="1">The sequence shown here is derived from an EMBL/GenBank/DDBJ whole genome shotgun (WGS) entry which is preliminary data.</text>
</comment>
<name>A0A8H5E6Z7_9HYPO</name>
<reference evidence="1 2" key="1">
    <citation type="journal article" date="2020" name="BMC Genomics">
        <title>Correction to: Identification and distribution of gene clusters required for synthesis of sphingolipid metabolism inhibitors in diverse species of the filamentous fungus Fusarium.</title>
        <authorList>
            <person name="Kim H.S."/>
            <person name="Lohmar J.M."/>
            <person name="Busman M."/>
            <person name="Brown D.W."/>
            <person name="Naumann T.A."/>
            <person name="Divon H.H."/>
            <person name="Lysoe E."/>
            <person name="Uhlig S."/>
            <person name="Proctor R.H."/>
        </authorList>
    </citation>
    <scope>NUCLEOTIDE SEQUENCE [LARGE SCALE GENOMIC DNA]</scope>
    <source>
        <strain evidence="1 2">NRRL 25214</strain>
    </source>
</reference>
<dbReference type="AlphaFoldDB" id="A0A8H5E6Z7"/>
<sequence>MAHFSVASRPPSTLSYLSTFSSPPMEASPLTRQPQPEVFTPKIIQLYDSLFK</sequence>